<reference evidence="2" key="2">
    <citation type="submission" date="2015-01" db="EMBL/GenBank/DDBJ databases">
        <title>Evolutionary Origins and Diversification of the Mycorrhizal Mutualists.</title>
        <authorList>
            <consortium name="DOE Joint Genome Institute"/>
            <consortium name="Mycorrhizal Genomics Consortium"/>
            <person name="Kohler A."/>
            <person name="Kuo A."/>
            <person name="Nagy L.G."/>
            <person name="Floudas D."/>
            <person name="Copeland A."/>
            <person name="Barry K.W."/>
            <person name="Cichocki N."/>
            <person name="Veneault-Fourrey C."/>
            <person name="LaButti K."/>
            <person name="Lindquist E.A."/>
            <person name="Lipzen A."/>
            <person name="Lundell T."/>
            <person name="Morin E."/>
            <person name="Murat C."/>
            <person name="Riley R."/>
            <person name="Ohm R."/>
            <person name="Sun H."/>
            <person name="Tunlid A."/>
            <person name="Henrissat B."/>
            <person name="Grigoriev I.V."/>
            <person name="Hibbett D.S."/>
            <person name="Martin F."/>
        </authorList>
    </citation>
    <scope>NUCLEOTIDE SEQUENCE [LARGE SCALE GENOMIC DNA]</scope>
    <source>
        <strain evidence="2">h7</strain>
    </source>
</reference>
<keyword evidence="2" id="KW-1185">Reference proteome</keyword>
<name>A0A0C3C569_HEBCY</name>
<organism evidence="1 2">
    <name type="scientific">Hebeloma cylindrosporum</name>
    <dbReference type="NCBI Taxonomy" id="76867"/>
    <lineage>
        <taxon>Eukaryota</taxon>
        <taxon>Fungi</taxon>
        <taxon>Dikarya</taxon>
        <taxon>Basidiomycota</taxon>
        <taxon>Agaricomycotina</taxon>
        <taxon>Agaricomycetes</taxon>
        <taxon>Agaricomycetidae</taxon>
        <taxon>Agaricales</taxon>
        <taxon>Agaricineae</taxon>
        <taxon>Hymenogastraceae</taxon>
        <taxon>Hebeloma</taxon>
    </lineage>
</organism>
<evidence type="ECO:0000313" key="1">
    <source>
        <dbReference type="EMBL" id="KIM39404.1"/>
    </source>
</evidence>
<dbReference type="HOGENOM" id="CLU_1627261_0_0_1"/>
<gene>
    <name evidence="1" type="ORF">M413DRAFT_190648</name>
</gene>
<protein>
    <submittedName>
        <fullName evidence="1">Uncharacterized protein</fullName>
    </submittedName>
</protein>
<sequence length="163" mass="18521">MLVLLWDTVNDTRLPSSHPVLHTSHLLRDSNDSASASWDAKAPCAAIRTPPHGRDPIPHRISNPSTTQDPVLRCCPHHSRVSTGNRISWSVDLVRRILEEGWIRRLGNGVFGTITVSGHWEWIMCFRALETFRMQRGYCEYRGPLGRIQYADLLSSLVIIITR</sequence>
<reference evidence="1 2" key="1">
    <citation type="submission" date="2014-04" db="EMBL/GenBank/DDBJ databases">
        <authorList>
            <consortium name="DOE Joint Genome Institute"/>
            <person name="Kuo A."/>
            <person name="Gay G."/>
            <person name="Dore J."/>
            <person name="Kohler A."/>
            <person name="Nagy L.G."/>
            <person name="Floudas D."/>
            <person name="Copeland A."/>
            <person name="Barry K.W."/>
            <person name="Cichocki N."/>
            <person name="Veneault-Fourrey C."/>
            <person name="LaButti K."/>
            <person name="Lindquist E.A."/>
            <person name="Lipzen A."/>
            <person name="Lundell T."/>
            <person name="Morin E."/>
            <person name="Murat C."/>
            <person name="Sun H."/>
            <person name="Tunlid A."/>
            <person name="Henrissat B."/>
            <person name="Grigoriev I.V."/>
            <person name="Hibbett D.S."/>
            <person name="Martin F."/>
            <person name="Nordberg H.P."/>
            <person name="Cantor M.N."/>
            <person name="Hua S.X."/>
        </authorList>
    </citation>
    <scope>NUCLEOTIDE SEQUENCE [LARGE SCALE GENOMIC DNA]</scope>
    <source>
        <strain evidence="2">h7</strain>
    </source>
</reference>
<accession>A0A0C3C569</accession>
<dbReference type="EMBL" id="KN831785">
    <property type="protein sequence ID" value="KIM39404.1"/>
    <property type="molecule type" value="Genomic_DNA"/>
</dbReference>
<dbReference type="AlphaFoldDB" id="A0A0C3C569"/>
<proteinExistence type="predicted"/>
<dbReference type="Proteomes" id="UP000053424">
    <property type="component" value="Unassembled WGS sequence"/>
</dbReference>
<evidence type="ECO:0000313" key="2">
    <source>
        <dbReference type="Proteomes" id="UP000053424"/>
    </source>
</evidence>